<dbReference type="UniPathway" id="UPA00391"/>
<keyword evidence="7" id="KW-0456">Lyase</keyword>
<dbReference type="EMBL" id="CACVAY010000110">
    <property type="protein sequence ID" value="CAA6822721.1"/>
    <property type="molecule type" value="Genomic_DNA"/>
</dbReference>
<dbReference type="InterPro" id="IPR038418">
    <property type="entry name" value="6-PTP_synth/QueD_sf"/>
</dbReference>
<protein>
    <recommendedName>
        <fullName evidence="4">6-carboxy-5,6,7,8-tetrahydropterin synthase</fullName>
        <ecNumber evidence="3">4.1.2.50</ecNumber>
    </recommendedName>
    <alternativeName>
        <fullName evidence="5">Queuosine biosynthesis protein QueD</fullName>
    </alternativeName>
</protein>
<dbReference type="EC" id="4.1.2.50" evidence="3"/>
<dbReference type="Gene3D" id="3.30.479.10">
    <property type="entry name" value="6-pyruvoyl tetrahydropterin synthase/QueD"/>
    <property type="match status" value="1"/>
</dbReference>
<comment type="similarity">
    <text evidence="2">Belongs to the PTPS family. QueD subfamily.</text>
</comment>
<proteinExistence type="inferred from homology"/>
<accession>A0A6S6TI54</accession>
<organism evidence="7">
    <name type="scientific">uncultured Thiotrichaceae bacterium</name>
    <dbReference type="NCBI Taxonomy" id="298394"/>
    <lineage>
        <taxon>Bacteria</taxon>
        <taxon>Pseudomonadati</taxon>
        <taxon>Pseudomonadota</taxon>
        <taxon>Gammaproteobacteria</taxon>
        <taxon>Thiotrichales</taxon>
        <taxon>Thiotrichaceae</taxon>
        <taxon>environmental samples</taxon>
    </lineage>
</organism>
<dbReference type="Pfam" id="PF01242">
    <property type="entry name" value="PTPS"/>
    <property type="match status" value="1"/>
</dbReference>
<name>A0A6S6TI54_9GAMM</name>
<comment type="pathway">
    <text evidence="1">Purine metabolism; 7-cyano-7-deazaguanine biosynthesis.</text>
</comment>
<reference evidence="7" key="1">
    <citation type="submission" date="2020-01" db="EMBL/GenBank/DDBJ databases">
        <authorList>
            <person name="Meier V. D."/>
            <person name="Meier V D."/>
        </authorList>
    </citation>
    <scope>NUCLEOTIDE SEQUENCE</scope>
    <source>
        <strain evidence="7">HLG_WM_MAG_07</strain>
    </source>
</reference>
<dbReference type="AlphaFoldDB" id="A0A6S6TI54"/>
<dbReference type="NCBIfam" id="TIGR03367">
    <property type="entry name" value="queuosine_QueD"/>
    <property type="match status" value="1"/>
</dbReference>
<evidence type="ECO:0000313" key="7">
    <source>
        <dbReference type="EMBL" id="CAA6822721.1"/>
    </source>
</evidence>
<dbReference type="InterPro" id="IPR007115">
    <property type="entry name" value="6-PTP_synth/QueD"/>
</dbReference>
<evidence type="ECO:0000256" key="4">
    <source>
        <dbReference type="ARBA" id="ARBA00018141"/>
    </source>
</evidence>
<evidence type="ECO:0000256" key="1">
    <source>
        <dbReference type="ARBA" id="ARBA00005061"/>
    </source>
</evidence>
<dbReference type="PANTHER" id="PTHR12589:SF8">
    <property type="entry name" value="6-CARBOXY-5,6,7,8-TETRAHYDROPTERIN SYNTHASE"/>
    <property type="match status" value="1"/>
</dbReference>
<gene>
    <name evidence="7" type="ORF">HELGO_WM6386</name>
</gene>
<sequence>MRDTLGFYTISHFLEIALVMAAKYTLKVLADFASAHTLRDYPGACSRMHGHNWKIEAEVEGTELDKIGMVLDFKTIKKATREIAGRLDHYYLNEIPPFDVINPTAENIAKYFFEELQKMLGNEHVRVCAVTLWETERACVKYQEL</sequence>
<evidence type="ECO:0000256" key="6">
    <source>
        <dbReference type="ARBA" id="ARBA00048807"/>
    </source>
</evidence>
<evidence type="ECO:0000256" key="3">
    <source>
        <dbReference type="ARBA" id="ARBA00012982"/>
    </source>
</evidence>
<dbReference type="PANTHER" id="PTHR12589">
    <property type="entry name" value="PYRUVOYL TETRAHYDROBIOPTERIN SYNTHASE"/>
    <property type="match status" value="1"/>
</dbReference>
<evidence type="ECO:0000256" key="5">
    <source>
        <dbReference type="ARBA" id="ARBA00031449"/>
    </source>
</evidence>
<dbReference type="SUPFAM" id="SSF55620">
    <property type="entry name" value="Tetrahydrobiopterin biosynthesis enzymes-like"/>
    <property type="match status" value="1"/>
</dbReference>
<comment type="catalytic activity">
    <reaction evidence="6">
        <text>7,8-dihydroneopterin 3'-triphosphate + H2O = 6-carboxy-5,6,7,8-tetrahydropterin + triphosphate + acetaldehyde + 2 H(+)</text>
        <dbReference type="Rhea" id="RHEA:27966"/>
        <dbReference type="ChEBI" id="CHEBI:15343"/>
        <dbReference type="ChEBI" id="CHEBI:15377"/>
        <dbReference type="ChEBI" id="CHEBI:15378"/>
        <dbReference type="ChEBI" id="CHEBI:18036"/>
        <dbReference type="ChEBI" id="CHEBI:58462"/>
        <dbReference type="ChEBI" id="CHEBI:61032"/>
        <dbReference type="EC" id="4.1.2.50"/>
    </reaction>
</comment>
<dbReference type="GO" id="GO:0070497">
    <property type="term" value="F:6-carboxytetrahydropterin synthase activity"/>
    <property type="evidence" value="ECO:0007669"/>
    <property type="project" value="UniProtKB-EC"/>
</dbReference>
<evidence type="ECO:0000256" key="2">
    <source>
        <dbReference type="ARBA" id="ARBA00008900"/>
    </source>
</evidence>